<dbReference type="PANTHER" id="PTHR34501">
    <property type="entry name" value="PROTEIN YDDL-RELATED"/>
    <property type="match status" value="1"/>
</dbReference>
<dbReference type="HOGENOM" id="CLU_058202_1_2_6"/>
<dbReference type="InterPro" id="IPR023614">
    <property type="entry name" value="Porin_dom_sf"/>
</dbReference>
<dbReference type="AlphaFoldDB" id="Q1ZMR2"/>
<dbReference type="Pfam" id="PF13609">
    <property type="entry name" value="Porin_4"/>
    <property type="match status" value="1"/>
</dbReference>
<comment type="caution">
    <text evidence="6">The sequence shown here is derived from an EMBL/GenBank/DDBJ whole genome shotgun (WGS) entry which is preliminary data.</text>
</comment>
<evidence type="ECO:0000256" key="2">
    <source>
        <dbReference type="ARBA" id="ARBA00022729"/>
    </source>
</evidence>
<gene>
    <name evidence="6" type="ORF">VAS14_07384</name>
</gene>
<comment type="subcellular location">
    <subcellularLocation>
        <location evidence="1">Cell outer membrane</location>
        <topology evidence="1">Multi-pass membrane protein</topology>
    </subcellularLocation>
</comment>
<dbReference type="eggNOG" id="COG3203">
    <property type="taxonomic scope" value="Bacteria"/>
</dbReference>
<feature type="signal peptide" evidence="4">
    <location>
        <begin position="1"/>
        <end position="21"/>
    </location>
</feature>
<feature type="chain" id="PRO_5004198409" evidence="4">
    <location>
        <begin position="22"/>
        <end position="357"/>
    </location>
</feature>
<dbReference type="SUPFAM" id="SSF56935">
    <property type="entry name" value="Porins"/>
    <property type="match status" value="1"/>
</dbReference>
<keyword evidence="2 4" id="KW-0732">Signal</keyword>
<dbReference type="OrthoDB" id="6212428at2"/>
<reference evidence="6 7" key="1">
    <citation type="journal article" date="2009" name="Proc. Natl. Acad. Sci. U.S.A.">
        <title>The genomic basis of trophic strategy in marine bacteria.</title>
        <authorList>
            <person name="Lauro F.M."/>
            <person name="McDougald D."/>
            <person name="Thomas T."/>
            <person name="Williams T.J."/>
            <person name="Egan S."/>
            <person name="Rice S."/>
            <person name="DeMaere M.Z."/>
            <person name="Ting L."/>
            <person name="Ertan H."/>
            <person name="Johnson J."/>
            <person name="Ferriera S."/>
            <person name="Lapidus A."/>
            <person name="Anderson I."/>
            <person name="Kyrpides N."/>
            <person name="Munk A.C."/>
            <person name="Detter C."/>
            <person name="Han C.S."/>
            <person name="Brown M.V."/>
            <person name="Robb F.T."/>
            <person name="Kjelleberg S."/>
            <person name="Cavicchioli R."/>
        </authorList>
    </citation>
    <scope>NUCLEOTIDE SEQUENCE [LARGE SCALE GENOMIC DNA]</scope>
    <source>
        <strain evidence="6 7">S14</strain>
    </source>
</reference>
<name>Q1ZMR2_PHOAS</name>
<organism evidence="6 7">
    <name type="scientific">Photobacterium angustum (strain S14 / CCUG 15956)</name>
    <name type="common">Vibrio sp. (strain S14 / CCUG 15956)</name>
    <dbReference type="NCBI Taxonomy" id="314292"/>
    <lineage>
        <taxon>Bacteria</taxon>
        <taxon>Pseudomonadati</taxon>
        <taxon>Pseudomonadota</taxon>
        <taxon>Gammaproteobacteria</taxon>
        <taxon>Vibrionales</taxon>
        <taxon>Vibrionaceae</taxon>
        <taxon>Photobacterium</taxon>
    </lineage>
</organism>
<keyword evidence="3" id="KW-0472">Membrane</keyword>
<dbReference type="RefSeq" id="WP_005369566.1">
    <property type="nucleotide sequence ID" value="NZ_CH902600.1"/>
</dbReference>
<dbReference type="Gene3D" id="2.40.160.10">
    <property type="entry name" value="Porin"/>
    <property type="match status" value="1"/>
</dbReference>
<evidence type="ECO:0000313" key="7">
    <source>
        <dbReference type="Proteomes" id="UP000001603"/>
    </source>
</evidence>
<proteinExistence type="predicted"/>
<dbReference type="InterPro" id="IPR033900">
    <property type="entry name" value="Gram_neg_porin_domain"/>
</dbReference>
<protein>
    <submittedName>
        <fullName evidence="6">OmpL_phopr porin-like protein L</fullName>
    </submittedName>
</protein>
<dbReference type="Proteomes" id="UP000001603">
    <property type="component" value="Unassembled WGS sequence"/>
</dbReference>
<sequence length="357" mass="37997">MNKHLIALAVTAATLSGAASAAQVYSDDTSSLAIGGRIEATGVMQQQADSNKKDADPAKASNEVVDMSRARINLDAKTQIADGVQGVGFFEKEFHSNTDASPAGRGADETRYAYAGVNSDKYGQIVYGKADGSLGMLTDVTDIMAYAGSVVGSTKLAVADRTNNNLAYAGNFGDLTFKANYVFSGAAYDDAGNKTDVHGFSTGAIYKVADTGLALGAGYGEQRDQNGVNTHKARSEQTFATASYTMGDLYFGGLYKSGRRDGKNLVNGDVTDTQGYEFAAAYTMGKTVFTTTYGFMKDENAHNVYDELANAAAVDATYYFNSNFRTYASYTFNMLDKNEVGKVAASDQFVLGARYDF</sequence>
<evidence type="ECO:0000256" key="3">
    <source>
        <dbReference type="ARBA" id="ARBA00023136"/>
    </source>
</evidence>
<dbReference type="EMBL" id="AAOJ01000007">
    <property type="protein sequence ID" value="EAS63377.1"/>
    <property type="molecule type" value="Genomic_DNA"/>
</dbReference>
<dbReference type="PANTHER" id="PTHR34501:SF2">
    <property type="entry name" value="OUTER MEMBRANE PORIN F-RELATED"/>
    <property type="match status" value="1"/>
</dbReference>
<evidence type="ECO:0000256" key="4">
    <source>
        <dbReference type="SAM" id="SignalP"/>
    </source>
</evidence>
<evidence type="ECO:0000313" key="6">
    <source>
        <dbReference type="EMBL" id="EAS63377.1"/>
    </source>
</evidence>
<dbReference type="GO" id="GO:0015288">
    <property type="term" value="F:porin activity"/>
    <property type="evidence" value="ECO:0007669"/>
    <property type="project" value="InterPro"/>
</dbReference>
<feature type="domain" description="Porin" evidence="5">
    <location>
        <begin position="7"/>
        <end position="335"/>
    </location>
</feature>
<evidence type="ECO:0000256" key="1">
    <source>
        <dbReference type="ARBA" id="ARBA00004571"/>
    </source>
</evidence>
<dbReference type="CDD" id="cd00342">
    <property type="entry name" value="gram_neg_porins"/>
    <property type="match status" value="1"/>
</dbReference>
<dbReference type="GO" id="GO:0009279">
    <property type="term" value="C:cell outer membrane"/>
    <property type="evidence" value="ECO:0007669"/>
    <property type="project" value="UniProtKB-SubCell"/>
</dbReference>
<accession>Q1ZMR2</accession>
<dbReference type="CarbonylDB" id="Q1ZMR2"/>
<evidence type="ECO:0000259" key="5">
    <source>
        <dbReference type="Pfam" id="PF13609"/>
    </source>
</evidence>
<dbReference type="InterPro" id="IPR050298">
    <property type="entry name" value="Gram-neg_bact_OMP"/>
</dbReference>